<evidence type="ECO:0000313" key="2">
    <source>
        <dbReference type="EMBL" id="PRD49494.1"/>
    </source>
</evidence>
<evidence type="ECO:0000313" key="3">
    <source>
        <dbReference type="Proteomes" id="UP000238563"/>
    </source>
</evidence>
<gene>
    <name evidence="2" type="ORF">C5750_25780</name>
</gene>
<dbReference type="Proteomes" id="UP000238563">
    <property type="component" value="Unassembled WGS sequence"/>
</dbReference>
<evidence type="ECO:0000259" key="1">
    <source>
        <dbReference type="Pfam" id="PF03432"/>
    </source>
</evidence>
<comment type="caution">
    <text evidence="2">The sequence shown here is derived from an EMBL/GenBank/DDBJ whole genome shotgun (WGS) entry which is preliminary data.</text>
</comment>
<protein>
    <recommendedName>
        <fullName evidence="1">MobA/VirD2-like nuclease domain-containing protein</fullName>
    </recommendedName>
</protein>
<dbReference type="Pfam" id="PF03432">
    <property type="entry name" value="Relaxase"/>
    <property type="match status" value="1"/>
</dbReference>
<dbReference type="AlphaFoldDB" id="A0A2S9J9S5"/>
<proteinExistence type="predicted"/>
<name>A0A2S9J9S5_9HYPH</name>
<keyword evidence="3" id="KW-1185">Reference proteome</keyword>
<dbReference type="EMBL" id="PVBT01000012">
    <property type="protein sequence ID" value="PRD49494.1"/>
    <property type="molecule type" value="Genomic_DNA"/>
</dbReference>
<dbReference type="RefSeq" id="WP_105738243.1">
    <property type="nucleotide sequence ID" value="NZ_PVBT01000012.1"/>
</dbReference>
<feature type="domain" description="MobA/VirD2-like nuclease" evidence="1">
    <location>
        <begin position="282"/>
        <end position="396"/>
    </location>
</feature>
<accession>A0A2S9J9S5</accession>
<dbReference type="InterPro" id="IPR005094">
    <property type="entry name" value="Endonuclease_MobA/VirD2"/>
</dbReference>
<dbReference type="OrthoDB" id="7199783at2"/>
<organism evidence="2 3">
    <name type="scientific">Phyllobacterium myrsinacearum</name>
    <dbReference type="NCBI Taxonomy" id="28101"/>
    <lineage>
        <taxon>Bacteria</taxon>
        <taxon>Pseudomonadati</taxon>
        <taxon>Pseudomonadota</taxon>
        <taxon>Alphaproteobacteria</taxon>
        <taxon>Hyphomicrobiales</taxon>
        <taxon>Phyllobacteriaceae</taxon>
        <taxon>Phyllobacterium</taxon>
    </lineage>
</organism>
<reference evidence="2 3" key="1">
    <citation type="submission" date="2018-02" db="EMBL/GenBank/DDBJ databases">
        <title>The draft genome of Phyllobacterium myrsinacearum DSM5892.</title>
        <authorList>
            <person name="Li L."/>
            <person name="Liu L."/>
            <person name="Zhang X."/>
            <person name="Wang T."/>
        </authorList>
    </citation>
    <scope>NUCLEOTIDE SEQUENCE [LARGE SCALE GENOMIC DNA]</scope>
    <source>
        <strain evidence="2 3">DSM 5892</strain>
    </source>
</reference>
<sequence>MPHKSSADGLPVLNDHRALPTYFENIEKDDDRGSPPKRPLPFVVSGLSSLRAARRFGVATAFSRARGNNAVVLKVLSYGAGVRSARNVLAYLAKEERAVDQHGHEVADVNRTIEEWSQEFKGRAGSKDILILRYLLTNASGDRISKAMMRIGNEGLHDDQDTERSLAYSAEPAACDQMLLTLAIIIAPEKHDRADRHKEGRLKPTEDARERIHRNIERYLGGEGIVVALRKGFETTTGRKGLSAALRSMGRRGAAVTISTKTYIKYREGKIGEYERGSQRRTVVTNNHREISRESAVIASLMSSQQSRDFMHLLISAPADTDRDNFIKAGAAFLQTQFAGHRYAYAIHNRNEARRHPHLHVIVAMNDGHGKRLDPNIRDFSNWRVCFAEKAREHGIKLEPQKRTDRAAPPAIKRWEWELFRRLGMAAPPTLAQKVCMKLFDRPTAPRLAAARVRFETTRRNLIRVIELLDELSRDRNGPSTARELSKELHDGLSREYQRLECTLHDRRNPILERNAIHETRTVYLSRSQADSAKEHIARRITATAALIQDPVDRPIFTNAGEVINRLARLQLDARINEVAVARTAERRSVICDDPGTLPGHRALPTELQGLNTVAKKIGRVVDVKAKSERFNAGENLKGMVPDKDHGRMIAKERSRMR</sequence>